<dbReference type="Proteomes" id="UP000054703">
    <property type="component" value="Unassembled WGS sequence"/>
</dbReference>
<evidence type="ECO:0000313" key="4">
    <source>
        <dbReference type="EMBL" id="KTD56975.1"/>
    </source>
</evidence>
<reference evidence="4 5" key="1">
    <citation type="submission" date="2015-11" db="EMBL/GenBank/DDBJ databases">
        <title>Genomic analysis of 38 Legionella species identifies large and diverse effector repertoires.</title>
        <authorList>
            <person name="Burstein D."/>
            <person name="Amaro F."/>
            <person name="Zusman T."/>
            <person name="Lifshitz Z."/>
            <person name="Cohen O."/>
            <person name="Gilbert J.A."/>
            <person name="Pupko T."/>
            <person name="Shuman H.A."/>
            <person name="Segal G."/>
        </authorList>
    </citation>
    <scope>NUCLEOTIDE SEQUENCE [LARGE SCALE GENOMIC DNA]</scope>
    <source>
        <strain evidence="4 5">SC-63-C7</strain>
    </source>
</reference>
<evidence type="ECO:0000313" key="5">
    <source>
        <dbReference type="Proteomes" id="UP000054703"/>
    </source>
</evidence>
<feature type="active site" description="Amidino-cysteine intermediate" evidence="3">
    <location>
        <position position="341"/>
    </location>
</feature>
<dbReference type="GO" id="GO:0015068">
    <property type="term" value="F:glycine amidinotransferase activity"/>
    <property type="evidence" value="ECO:0007669"/>
    <property type="project" value="TreeGrafter"/>
</dbReference>
<dbReference type="PATRIC" id="fig|45074.5.peg.2795"/>
<protein>
    <submittedName>
        <fullName evidence="4">Inosamine-phosphate amidinotransferase 1</fullName>
        <ecNumber evidence="4">2.1.4.2</ecNumber>
    </submittedName>
</protein>
<dbReference type="Gene3D" id="3.75.10.10">
    <property type="entry name" value="L-arginine/glycine Amidinotransferase, Chain A"/>
    <property type="match status" value="1"/>
</dbReference>
<dbReference type="RefSeq" id="WP_058514667.1">
    <property type="nucleotide sequence ID" value="NZ_CAAAIH010000032.1"/>
</dbReference>
<evidence type="ECO:0000256" key="3">
    <source>
        <dbReference type="PIRSR" id="PIRSR633195-1"/>
    </source>
</evidence>
<feature type="active site" evidence="3">
    <location>
        <position position="239"/>
    </location>
</feature>
<name>A0A0W0YJV4_9GAMM</name>
<dbReference type="EC" id="2.1.4.2" evidence="4"/>
<dbReference type="EMBL" id="LNYU01000078">
    <property type="protein sequence ID" value="KTD56975.1"/>
    <property type="molecule type" value="Genomic_DNA"/>
</dbReference>
<gene>
    <name evidence="4" type="primary">strB1</name>
    <name evidence="4" type="ORF">Lsan_2597</name>
</gene>
<dbReference type="GO" id="GO:0015069">
    <property type="term" value="F:scyllo-inosamine-4-phosphate amidinotransferase activity"/>
    <property type="evidence" value="ECO:0007669"/>
    <property type="project" value="UniProtKB-EC"/>
</dbReference>
<organism evidence="4 5">
    <name type="scientific">Legionella santicrucis</name>
    <dbReference type="NCBI Taxonomy" id="45074"/>
    <lineage>
        <taxon>Bacteria</taxon>
        <taxon>Pseudomonadati</taxon>
        <taxon>Pseudomonadota</taxon>
        <taxon>Gammaproteobacteria</taxon>
        <taxon>Legionellales</taxon>
        <taxon>Legionellaceae</taxon>
        <taxon>Legionella</taxon>
    </lineage>
</organism>
<evidence type="ECO:0000256" key="2">
    <source>
        <dbReference type="ARBA" id="ARBA00022679"/>
    </source>
</evidence>
<dbReference type="SUPFAM" id="SSF55909">
    <property type="entry name" value="Pentein"/>
    <property type="match status" value="1"/>
</dbReference>
<dbReference type="InterPro" id="IPR033195">
    <property type="entry name" value="AmidinoTrfase"/>
</dbReference>
<keyword evidence="5" id="KW-1185">Reference proteome</keyword>
<dbReference type="PANTHER" id="PTHR10488:SF1">
    <property type="entry name" value="GLYCINE AMIDINOTRANSFERASE, MITOCHONDRIAL"/>
    <property type="match status" value="1"/>
</dbReference>
<evidence type="ECO:0000256" key="1">
    <source>
        <dbReference type="ARBA" id="ARBA00006943"/>
    </source>
</evidence>
<feature type="active site" evidence="3">
    <location>
        <position position="190"/>
    </location>
</feature>
<dbReference type="AlphaFoldDB" id="A0A0W0YJV4"/>
<dbReference type="PANTHER" id="PTHR10488">
    <property type="entry name" value="GLYCINE AMIDINOTRANSFERASE, MITOCHONDRIAL"/>
    <property type="match status" value="1"/>
</dbReference>
<keyword evidence="2 4" id="KW-0808">Transferase</keyword>
<dbReference type="STRING" id="45074.Lsan_2597"/>
<sequence length="356" mass="40742">MNISPTVLSYNEWDPLEEVIVGVMFGAAVPEWHVTLEATVPKSNKTYFQNNAGDSFLQTYIEQAEIELNILAKTLENEGVIVKRPSLIDHRMQFATPNWQSAGGLYSAMPRDILMVIGDTIIEAPMAWRSRYFEFGAYRPLLKEYFLKGAKWLTGPKPQLLDELYNENFDRHDPLGTSNYAVTEFEPVFDAADFIRCGKDIFVQKSHVTNQMGIDWLTRHIGNEYRVHVIEISDSSPMHIDASFMPLAPGKLLINPMRVKKIPKQFANWEVRSAPKSTIPSSHLLYMSSSWISMNVLMLNPKTVIVEKQEQPLIDLLLSWGFDIIALEFRNVMRFGGAFHCVTCDIRRRGILQSYF</sequence>
<comment type="similarity">
    <text evidence="1">Belongs to the amidinotransferase family.</text>
</comment>
<proteinExistence type="inferred from homology"/>
<accession>A0A0W0YJV4</accession>
<comment type="caution">
    <text evidence="4">The sequence shown here is derived from an EMBL/GenBank/DDBJ whole genome shotgun (WGS) entry which is preliminary data.</text>
</comment>
<dbReference type="GO" id="GO:0006601">
    <property type="term" value="P:creatine biosynthetic process"/>
    <property type="evidence" value="ECO:0007669"/>
    <property type="project" value="TreeGrafter"/>
</dbReference>
<dbReference type="CDD" id="cd21136">
    <property type="entry name" value="amidinotransferase_AGAT-like"/>
    <property type="match status" value="1"/>
</dbReference>